<sequence>QFHQELEKQVGIRLTPEKLVEFVSMANERKGEFTDVVKPMTLGQAAQLRAWRCDSHMTWRSLARAAWREKWFGRNWGPPENQLMGMALAEKGAQLFGEDYTKAPWN</sequence>
<name>X1SSU1_9ZZZZ</name>
<proteinExistence type="predicted"/>
<dbReference type="AlphaFoldDB" id="X1SSU1"/>
<dbReference type="EMBL" id="BARW01015541">
    <property type="protein sequence ID" value="GAI95968.1"/>
    <property type="molecule type" value="Genomic_DNA"/>
</dbReference>
<organism evidence="1">
    <name type="scientific">marine sediment metagenome</name>
    <dbReference type="NCBI Taxonomy" id="412755"/>
    <lineage>
        <taxon>unclassified sequences</taxon>
        <taxon>metagenomes</taxon>
        <taxon>ecological metagenomes</taxon>
    </lineage>
</organism>
<comment type="caution">
    <text evidence="1">The sequence shown here is derived from an EMBL/GenBank/DDBJ whole genome shotgun (WGS) entry which is preliminary data.</text>
</comment>
<reference evidence="1" key="1">
    <citation type="journal article" date="2014" name="Front. Microbiol.">
        <title>High frequency of phylogenetically diverse reductive dehalogenase-homologous genes in deep subseafloor sedimentary metagenomes.</title>
        <authorList>
            <person name="Kawai M."/>
            <person name="Futagami T."/>
            <person name="Toyoda A."/>
            <person name="Takaki Y."/>
            <person name="Nishi S."/>
            <person name="Hori S."/>
            <person name="Arai W."/>
            <person name="Tsubouchi T."/>
            <person name="Morono Y."/>
            <person name="Uchiyama I."/>
            <person name="Ito T."/>
            <person name="Fujiyama A."/>
            <person name="Inagaki F."/>
            <person name="Takami H."/>
        </authorList>
    </citation>
    <scope>NUCLEOTIDE SEQUENCE</scope>
    <source>
        <strain evidence="1">Expedition CK06-06</strain>
    </source>
</reference>
<accession>X1SSU1</accession>
<feature type="non-terminal residue" evidence="1">
    <location>
        <position position="1"/>
    </location>
</feature>
<evidence type="ECO:0000313" key="1">
    <source>
        <dbReference type="EMBL" id="GAI95968.1"/>
    </source>
</evidence>
<protein>
    <submittedName>
        <fullName evidence="1">Uncharacterized protein</fullName>
    </submittedName>
</protein>
<gene>
    <name evidence="1" type="ORF">S12H4_27249</name>
</gene>